<organism evidence="1 2">
    <name type="scientific">Sinorhizobium alkalisoli</name>
    <dbReference type="NCBI Taxonomy" id="1752398"/>
    <lineage>
        <taxon>Bacteria</taxon>
        <taxon>Pseudomonadati</taxon>
        <taxon>Pseudomonadota</taxon>
        <taxon>Alphaproteobacteria</taxon>
        <taxon>Hyphomicrobiales</taxon>
        <taxon>Rhizobiaceae</taxon>
        <taxon>Sinorhizobium/Ensifer group</taxon>
        <taxon>Sinorhizobium</taxon>
    </lineage>
</organism>
<evidence type="ECO:0000313" key="2">
    <source>
        <dbReference type="Proteomes" id="UP000094342"/>
    </source>
</evidence>
<name>A0A1E3V4H2_9HYPH</name>
<dbReference type="Proteomes" id="UP000094342">
    <property type="component" value="Unassembled WGS sequence"/>
</dbReference>
<dbReference type="EMBL" id="LYBW01000065">
    <property type="protein sequence ID" value="ODR88513.1"/>
    <property type="molecule type" value="Genomic_DNA"/>
</dbReference>
<evidence type="ECO:0000313" key="1">
    <source>
        <dbReference type="EMBL" id="ODR88513.1"/>
    </source>
</evidence>
<accession>A0A1E3V4H2</accession>
<gene>
    <name evidence="1" type="ORF">A8M32_26360</name>
</gene>
<reference evidence="2" key="1">
    <citation type="submission" date="2016-05" db="EMBL/GenBank/DDBJ databases">
        <authorList>
            <person name="Li Y."/>
        </authorList>
    </citation>
    <scope>NUCLEOTIDE SEQUENCE [LARGE SCALE GENOMIC DNA]</scope>
    <source>
        <strain evidence="2">YIC4027</strain>
    </source>
</reference>
<protein>
    <submittedName>
        <fullName evidence="1">Uncharacterized protein</fullName>
    </submittedName>
</protein>
<keyword evidence="2" id="KW-1185">Reference proteome</keyword>
<dbReference type="STRING" id="1752398.A8M32_26360"/>
<sequence length="341" mass="38212">MDLYYIKSALEDEDWETAYEESQKLSDEDLKRTPALLSVRADATLMLAVPEELRLFLLQFMPFNLSTYPLRSDPASFDLRRRAVQYYEQLRDAMRELGLSAVAANADDKALWLRLMDPETRNGARDELRKSIQEPLVLFRRLNFALHFGIAVDLEQVEQEVDRQTALSGGSSAEAAFARYVLAHTKPTAAEAAAYLDRHRSQLLRHLQWKAVYFFEIEALARAGERATAEERFPEHTISGMNDPDGTAPCCMDEEEAGGSSWIPLAQVLMQLPKNLHHHIVGDHLAGIDKPVHQHLRDRPGILTIGYTICGPVHHDAQELTLAYTDPGMIAIVGGPGALLA</sequence>
<comment type="caution">
    <text evidence="1">The sequence shown here is derived from an EMBL/GenBank/DDBJ whole genome shotgun (WGS) entry which is preliminary data.</text>
</comment>
<dbReference type="AlphaFoldDB" id="A0A1E3V4H2"/>
<proteinExistence type="predicted"/>